<dbReference type="GO" id="GO:0005886">
    <property type="term" value="C:plasma membrane"/>
    <property type="evidence" value="ECO:0007669"/>
    <property type="project" value="TreeGrafter"/>
</dbReference>
<keyword evidence="4 8" id="KW-0812">Transmembrane</keyword>
<comment type="caution">
    <text evidence="9">The sequence shown here is derived from an EMBL/GenBank/DDBJ whole genome shotgun (WGS) entry which is preliminary data.</text>
</comment>
<feature type="region of interest" description="Disordered" evidence="7">
    <location>
        <begin position="580"/>
        <end position="605"/>
    </location>
</feature>
<name>A0A9K3M4L9_9STRA</name>
<feature type="transmembrane region" description="Helical" evidence="8">
    <location>
        <begin position="124"/>
        <end position="144"/>
    </location>
</feature>
<keyword evidence="10" id="KW-1185">Reference proteome</keyword>
<organism evidence="9 10">
    <name type="scientific">Nitzschia inconspicua</name>
    <dbReference type="NCBI Taxonomy" id="303405"/>
    <lineage>
        <taxon>Eukaryota</taxon>
        <taxon>Sar</taxon>
        <taxon>Stramenopiles</taxon>
        <taxon>Ochrophyta</taxon>
        <taxon>Bacillariophyta</taxon>
        <taxon>Bacillariophyceae</taxon>
        <taxon>Bacillariophycidae</taxon>
        <taxon>Bacillariales</taxon>
        <taxon>Bacillariaceae</taxon>
        <taxon>Nitzschia</taxon>
    </lineage>
</organism>
<comment type="similarity">
    <text evidence="2">Belongs to the nucleobase:cation symporter-2 (NCS2) (TC 2.A.40) family.</text>
</comment>
<dbReference type="Pfam" id="PF00860">
    <property type="entry name" value="Xan_ur_permease"/>
    <property type="match status" value="1"/>
</dbReference>
<dbReference type="GO" id="GO:0042907">
    <property type="term" value="F:xanthine transmembrane transporter activity"/>
    <property type="evidence" value="ECO:0007669"/>
    <property type="project" value="TreeGrafter"/>
</dbReference>
<dbReference type="OrthoDB" id="37270at2759"/>
<gene>
    <name evidence="9" type="ORF">IV203_034334</name>
</gene>
<dbReference type="InterPro" id="IPR006042">
    <property type="entry name" value="Xan_ur_permease"/>
</dbReference>
<keyword evidence="6 8" id="KW-0472">Membrane</keyword>
<evidence type="ECO:0000313" key="9">
    <source>
        <dbReference type="EMBL" id="KAG7373610.1"/>
    </source>
</evidence>
<feature type="transmembrane region" description="Helical" evidence="8">
    <location>
        <begin position="221"/>
        <end position="242"/>
    </location>
</feature>
<feature type="transmembrane region" description="Helical" evidence="8">
    <location>
        <begin position="271"/>
        <end position="289"/>
    </location>
</feature>
<dbReference type="PANTHER" id="PTHR42810">
    <property type="entry name" value="PURINE PERMEASE C1399.01C-RELATED"/>
    <property type="match status" value="1"/>
</dbReference>
<reference evidence="9" key="1">
    <citation type="journal article" date="2021" name="Sci. Rep.">
        <title>Diploid genomic architecture of Nitzschia inconspicua, an elite biomass production diatom.</title>
        <authorList>
            <person name="Oliver A."/>
            <person name="Podell S."/>
            <person name="Pinowska A."/>
            <person name="Traller J.C."/>
            <person name="Smith S.R."/>
            <person name="McClure R."/>
            <person name="Beliaev A."/>
            <person name="Bohutskyi P."/>
            <person name="Hill E.A."/>
            <person name="Rabines A."/>
            <person name="Zheng H."/>
            <person name="Allen L.Z."/>
            <person name="Kuo A."/>
            <person name="Grigoriev I.V."/>
            <person name="Allen A.E."/>
            <person name="Hazlebeck D."/>
            <person name="Allen E.E."/>
        </authorList>
    </citation>
    <scope>NUCLEOTIDE SEQUENCE</scope>
    <source>
        <strain evidence="9">Hildebrandi</strain>
    </source>
</reference>
<evidence type="ECO:0000256" key="2">
    <source>
        <dbReference type="ARBA" id="ARBA00008821"/>
    </source>
</evidence>
<reference evidence="9" key="2">
    <citation type="submission" date="2021-04" db="EMBL/GenBank/DDBJ databases">
        <authorList>
            <person name="Podell S."/>
        </authorList>
    </citation>
    <scope>NUCLEOTIDE SEQUENCE</scope>
    <source>
        <strain evidence="9">Hildebrandi</strain>
    </source>
</reference>
<keyword evidence="3" id="KW-0813">Transport</keyword>
<feature type="transmembrane region" description="Helical" evidence="8">
    <location>
        <begin position="529"/>
        <end position="552"/>
    </location>
</feature>
<feature type="transmembrane region" description="Helical" evidence="8">
    <location>
        <begin position="429"/>
        <end position="451"/>
    </location>
</feature>
<evidence type="ECO:0000256" key="4">
    <source>
        <dbReference type="ARBA" id="ARBA00022692"/>
    </source>
</evidence>
<comment type="subcellular location">
    <subcellularLocation>
        <location evidence="1">Membrane</location>
        <topology evidence="1">Multi-pass membrane protein</topology>
    </subcellularLocation>
</comment>
<evidence type="ECO:0000256" key="8">
    <source>
        <dbReference type="SAM" id="Phobius"/>
    </source>
</evidence>
<accession>A0A9K3M4L9</accession>
<feature type="transmembrane region" description="Helical" evidence="8">
    <location>
        <begin position="333"/>
        <end position="358"/>
    </location>
</feature>
<protein>
    <submittedName>
        <fullName evidence="9">Xanthine permease</fullName>
    </submittedName>
</protein>
<evidence type="ECO:0000256" key="1">
    <source>
        <dbReference type="ARBA" id="ARBA00004141"/>
    </source>
</evidence>
<evidence type="ECO:0000313" key="10">
    <source>
        <dbReference type="Proteomes" id="UP000693970"/>
    </source>
</evidence>
<evidence type="ECO:0000256" key="6">
    <source>
        <dbReference type="ARBA" id="ARBA00023136"/>
    </source>
</evidence>
<feature type="transmembrane region" description="Helical" evidence="8">
    <location>
        <begin position="457"/>
        <end position="476"/>
    </location>
</feature>
<dbReference type="PANTHER" id="PTHR42810:SF2">
    <property type="entry name" value="PURINE PERMEASE C1399.01C-RELATED"/>
    <property type="match status" value="1"/>
</dbReference>
<dbReference type="PROSITE" id="PS01116">
    <property type="entry name" value="XANTH_URACIL_PERMASE"/>
    <property type="match status" value="1"/>
</dbReference>
<feature type="transmembrane region" description="Helical" evidence="8">
    <location>
        <begin position="188"/>
        <end position="209"/>
    </location>
</feature>
<dbReference type="EMBL" id="JAGRRH010000002">
    <property type="protein sequence ID" value="KAG7373610.1"/>
    <property type="molecule type" value="Genomic_DNA"/>
</dbReference>
<sequence>MASETNNTPILFETTPGTMEMTADSPTTIPVASEGVTSTDSPAKLTWKQRILGDYDYVRLCTPRFNPWKKENQAPLPSYGKDDKLAWLLAAILGFQHSLAVVGGTVIPGILLGNQDPSGQAGPYLVSYALLTSGICTWIQILHMKIWRTKYYVGSGMLCVIATSFAFLPTAQQSITTMMNEGKTFDEAYGSLLGVFIVGAIFQSFFSFIPGRILRRVFPPWLAGLGVFLIGVNLTGSGVRSWGGGGDCAPSPDLECTQVGQSSLGFGSPEYVGLGFFVLSTICFIELFGSPFFRSCGIAVALLMGYILASITTDRNGDSYVDLKKVQEAPAILFLWTKTFPIGFYTPALLPTLIAYVVSTIETYGDTSATCQASGIERGTKEFDEAIQGGLLGDSINSIISAVSMVLPSTTLSQNIGIISLTKVAARDAGFACGIWMFLYGLLGKVGAFFTSIPQPVLGGMSTFLFANITFSGIKVMTSYGICRRSRFIMAVSSAFGIGTIVVPQWFRNGNFLDCPTIESPAVRGLCDAAVLTLGTGYAIGCLVALFLNAVLPEEQDDDEALIESEQSAAKALIPSLTHRGETVEISAEKDQSSSATSDKEEEEP</sequence>
<dbReference type="NCBIfam" id="TIGR00801">
    <property type="entry name" value="ncs2"/>
    <property type="match status" value="1"/>
</dbReference>
<evidence type="ECO:0000256" key="3">
    <source>
        <dbReference type="ARBA" id="ARBA00022448"/>
    </source>
</evidence>
<feature type="transmembrane region" description="Helical" evidence="8">
    <location>
        <begin position="151"/>
        <end position="168"/>
    </location>
</feature>
<feature type="transmembrane region" description="Helical" evidence="8">
    <location>
        <begin position="85"/>
        <end position="112"/>
    </location>
</feature>
<proteinExistence type="inferred from homology"/>
<feature type="transmembrane region" description="Helical" evidence="8">
    <location>
        <begin position="296"/>
        <end position="313"/>
    </location>
</feature>
<feature type="compositionally biased region" description="Basic and acidic residues" evidence="7">
    <location>
        <begin position="580"/>
        <end position="592"/>
    </location>
</feature>
<feature type="transmembrane region" description="Helical" evidence="8">
    <location>
        <begin position="488"/>
        <end position="507"/>
    </location>
</feature>
<evidence type="ECO:0000256" key="5">
    <source>
        <dbReference type="ARBA" id="ARBA00022989"/>
    </source>
</evidence>
<keyword evidence="5 8" id="KW-1133">Transmembrane helix</keyword>
<dbReference type="Proteomes" id="UP000693970">
    <property type="component" value="Unassembled WGS sequence"/>
</dbReference>
<dbReference type="AlphaFoldDB" id="A0A9K3M4L9"/>
<dbReference type="InterPro" id="IPR006043">
    <property type="entry name" value="NCS2"/>
</dbReference>
<evidence type="ECO:0000256" key="7">
    <source>
        <dbReference type="SAM" id="MobiDB-lite"/>
    </source>
</evidence>